<evidence type="ECO:0000313" key="1">
    <source>
        <dbReference type="EMBL" id="SEN01069.1"/>
    </source>
</evidence>
<dbReference type="OrthoDB" id="4378831at2"/>
<dbReference type="RefSeq" id="WP_090001820.1">
    <property type="nucleotide sequence ID" value="NZ_FOBV01000011.1"/>
</dbReference>
<dbReference type="EMBL" id="FOBV01000011">
    <property type="protein sequence ID" value="SEN01069.1"/>
    <property type="molecule type" value="Genomic_DNA"/>
</dbReference>
<dbReference type="STRING" id="295069.SAMN05421856_11163"/>
<proteinExistence type="predicted"/>
<sequence length="179" mass="20461">MKTGNIGIRNLANIGVGDIDPYETDKRKYKAFEKTEKVKLRIGVFFDGTGNNRYNSDSVYYNTKYSNLPLKEDEIPKIKDFKSFVIESGSSYWNSYSNVALLHDLYEEKTKWEQDLKTQNLQLKFYMEGVGTLRNEEDDMIGAGMGEGENGVISRVQQACKSIADEIAKNFLSKTKNHQ</sequence>
<dbReference type="Proteomes" id="UP000199450">
    <property type="component" value="Unassembled WGS sequence"/>
</dbReference>
<gene>
    <name evidence="1" type="ORF">SAMN05421856_11163</name>
</gene>
<reference evidence="2" key="1">
    <citation type="submission" date="2016-10" db="EMBL/GenBank/DDBJ databases">
        <authorList>
            <person name="Varghese N."/>
            <person name="Submissions S."/>
        </authorList>
    </citation>
    <scope>NUCLEOTIDE SEQUENCE [LARGE SCALE GENOMIC DNA]</scope>
    <source>
        <strain evidence="2">DSM 17453</strain>
    </source>
</reference>
<accession>A0A1H8D1M4</accession>
<keyword evidence="2" id="KW-1185">Reference proteome</keyword>
<protein>
    <submittedName>
        <fullName evidence="1">Type VI secretion system secreted protein VgrG</fullName>
    </submittedName>
</protein>
<organism evidence="1 2">
    <name type="scientific">Chryseobacterium taichungense</name>
    <dbReference type="NCBI Taxonomy" id="295069"/>
    <lineage>
        <taxon>Bacteria</taxon>
        <taxon>Pseudomonadati</taxon>
        <taxon>Bacteroidota</taxon>
        <taxon>Flavobacteriia</taxon>
        <taxon>Flavobacteriales</taxon>
        <taxon>Weeksellaceae</taxon>
        <taxon>Chryseobacterium group</taxon>
        <taxon>Chryseobacterium</taxon>
    </lineage>
</organism>
<evidence type="ECO:0000313" key="2">
    <source>
        <dbReference type="Proteomes" id="UP000199450"/>
    </source>
</evidence>
<dbReference type="AlphaFoldDB" id="A0A1H8D1M4"/>
<name>A0A1H8D1M4_9FLAO</name>